<name>A0A1F5GH05_9BACT</name>
<gene>
    <name evidence="1" type="ORF">A3D07_02280</name>
</gene>
<dbReference type="STRING" id="1797716.A3D07_02280"/>
<dbReference type="EMBL" id="MFBF01000025">
    <property type="protein sequence ID" value="OGD91140.1"/>
    <property type="molecule type" value="Genomic_DNA"/>
</dbReference>
<organism evidence="1 2">
    <name type="scientific">Candidatus Curtissbacteria bacterium RIFCSPHIGHO2_02_FULL_42_15</name>
    <dbReference type="NCBI Taxonomy" id="1797716"/>
    <lineage>
        <taxon>Bacteria</taxon>
        <taxon>Candidatus Curtissiibacteriota</taxon>
    </lineage>
</organism>
<dbReference type="Proteomes" id="UP000177124">
    <property type="component" value="Unassembled WGS sequence"/>
</dbReference>
<sequence length="145" mass="17045">MLILEGQSLREVRKQLGTQKVSRALRTLRNWGIEIPREKKLSKASLLRTTPVTVLGKPPETIPKISQLKERHDFGNVSNLVNQIRDRRKSGIRLAYLFEDDCPILIYTYSNNRGHRDYPLFLYRLNQKEQLKTYLTKRLRELGLL</sequence>
<protein>
    <submittedName>
        <fullName evidence="1">Uncharacterized protein</fullName>
    </submittedName>
</protein>
<comment type="caution">
    <text evidence="1">The sequence shown here is derived from an EMBL/GenBank/DDBJ whole genome shotgun (WGS) entry which is preliminary data.</text>
</comment>
<reference evidence="1 2" key="1">
    <citation type="journal article" date="2016" name="Nat. Commun.">
        <title>Thousands of microbial genomes shed light on interconnected biogeochemical processes in an aquifer system.</title>
        <authorList>
            <person name="Anantharaman K."/>
            <person name="Brown C.T."/>
            <person name="Hug L.A."/>
            <person name="Sharon I."/>
            <person name="Castelle C.J."/>
            <person name="Probst A.J."/>
            <person name="Thomas B.C."/>
            <person name="Singh A."/>
            <person name="Wilkins M.J."/>
            <person name="Karaoz U."/>
            <person name="Brodie E.L."/>
            <person name="Williams K.H."/>
            <person name="Hubbard S.S."/>
            <person name="Banfield J.F."/>
        </authorList>
    </citation>
    <scope>NUCLEOTIDE SEQUENCE [LARGE SCALE GENOMIC DNA]</scope>
</reference>
<accession>A0A1F5GH05</accession>
<evidence type="ECO:0000313" key="2">
    <source>
        <dbReference type="Proteomes" id="UP000177124"/>
    </source>
</evidence>
<evidence type="ECO:0000313" key="1">
    <source>
        <dbReference type="EMBL" id="OGD91140.1"/>
    </source>
</evidence>
<dbReference type="AlphaFoldDB" id="A0A1F5GH05"/>
<proteinExistence type="predicted"/>